<dbReference type="Pfam" id="PF11104">
    <property type="entry name" value="PilM_2"/>
    <property type="match status" value="1"/>
</dbReference>
<keyword evidence="2" id="KW-0472">Membrane</keyword>
<evidence type="ECO:0000313" key="3">
    <source>
        <dbReference type="EMBL" id="PNC17075.1"/>
    </source>
</evidence>
<dbReference type="InterPro" id="IPR043129">
    <property type="entry name" value="ATPase_NBD"/>
</dbReference>
<dbReference type="CDD" id="cd24049">
    <property type="entry name" value="ASKHA_NBD_PilM"/>
    <property type="match status" value="1"/>
</dbReference>
<organism evidence="3 4">
    <name type="scientific">Akkermansia muciniphila</name>
    <dbReference type="NCBI Taxonomy" id="239935"/>
    <lineage>
        <taxon>Bacteria</taxon>
        <taxon>Pseudomonadati</taxon>
        <taxon>Verrucomicrobiota</taxon>
        <taxon>Verrucomicrobiia</taxon>
        <taxon>Verrucomicrobiales</taxon>
        <taxon>Akkermansiaceae</taxon>
        <taxon>Akkermansia</taxon>
    </lineage>
</organism>
<dbReference type="NCBIfam" id="NF045709">
    <property type="entry name" value="Amuc_1101_fam"/>
    <property type="match status" value="1"/>
</dbReference>
<name>A0A2N8HB45_9BACT</name>
<dbReference type="EMBL" id="PJKA01000013">
    <property type="protein sequence ID" value="PNC17075.1"/>
    <property type="molecule type" value="Genomic_DNA"/>
</dbReference>
<comment type="caution">
    <text evidence="3">The sequence shown here is derived from an EMBL/GenBank/DDBJ whole genome shotgun (WGS) entry which is preliminary data.</text>
</comment>
<dbReference type="OrthoDB" id="9783426at2"/>
<dbReference type="InterPro" id="IPR005883">
    <property type="entry name" value="PilM"/>
</dbReference>
<sequence>MANSRQIVALNVGSQRVSMGVFSKTSKDALILDRYATRLVVLDPSAEGLRLTKIGEAIADLVQELNVKGSVANYSVSGQSVFIRFVKLPALDDTDVEQLIRFEAQQHVPFPLDEVVWDYHLLPAKGLEREAVLVAIKAEDLDTLNDEIVSHGLSTGKVDCALTSLYNAYVDSYPEETEPVMLIDIGAKSTDLIYSEQGRFFTRSISAGGIFVTSAIAREFNVPFMEAERLKTTSGLVSMSNGQTEGLDPATANLATVIRTAMTRLASEIQRTTNHYRAQMNGSAPVKAYLCGGGASLPYTKEFLEDKLGIPISFFNPMHNVGVGSGVDVNTISREAFILGGLIGTAVNAIGRASLNIDLEPTAIAKKRANQKKMPAIIAGVAIAVIGAAAYAVTGYMGVKKAEETLANVQPTVTSIKSEQSALRQKEQELKKLDSTLAAYQQLTLQRYGYADIIKHLLEQSEHKEYPYWFTDFEPLAHFNPEDTTQITGYSVIKDSFTSDKNTSLVDDIRTEAAANAANDDEQTVYSVNALRLTGFVRRSLGGQRIIQDLQAKIDGNKDSLFTFKHGDVKLEARQIMELGAKDAKIDAAAGPFVPFKLVLPLKTPIPVHFNK</sequence>
<keyword evidence="2" id="KW-1133">Transmembrane helix</keyword>
<keyword evidence="1" id="KW-0175">Coiled coil</keyword>
<dbReference type="InterPro" id="IPR054809">
    <property type="entry name" value="Amuc_1101-like"/>
</dbReference>
<dbReference type="Proteomes" id="UP000236000">
    <property type="component" value="Unassembled WGS sequence"/>
</dbReference>
<protein>
    <recommendedName>
        <fullName evidence="5">Cell division protein FtsA</fullName>
    </recommendedName>
</protein>
<dbReference type="PANTHER" id="PTHR32432">
    <property type="entry name" value="CELL DIVISION PROTEIN FTSA-RELATED"/>
    <property type="match status" value="1"/>
</dbReference>
<evidence type="ECO:0008006" key="5">
    <source>
        <dbReference type="Google" id="ProtNLM"/>
    </source>
</evidence>
<dbReference type="RefSeq" id="WP_102715278.1">
    <property type="nucleotide sequence ID" value="NZ_CABMLK010000002.1"/>
</dbReference>
<feature type="transmembrane region" description="Helical" evidence="2">
    <location>
        <begin position="376"/>
        <end position="399"/>
    </location>
</feature>
<evidence type="ECO:0000313" key="4">
    <source>
        <dbReference type="Proteomes" id="UP000236000"/>
    </source>
</evidence>
<dbReference type="InterPro" id="IPR050696">
    <property type="entry name" value="FtsA/MreB"/>
</dbReference>
<accession>A0A2N8HB45</accession>
<dbReference type="SUPFAM" id="SSF53067">
    <property type="entry name" value="Actin-like ATPase domain"/>
    <property type="match status" value="2"/>
</dbReference>
<keyword evidence="2" id="KW-0812">Transmembrane</keyword>
<dbReference type="PANTHER" id="PTHR32432:SF3">
    <property type="entry name" value="ETHANOLAMINE UTILIZATION PROTEIN EUTJ"/>
    <property type="match status" value="1"/>
</dbReference>
<dbReference type="AlphaFoldDB" id="A0A2N8HB45"/>
<feature type="coiled-coil region" evidence="1">
    <location>
        <begin position="416"/>
        <end position="443"/>
    </location>
</feature>
<proteinExistence type="predicted"/>
<dbReference type="Gene3D" id="3.30.1490.300">
    <property type="match status" value="1"/>
</dbReference>
<evidence type="ECO:0000256" key="2">
    <source>
        <dbReference type="SAM" id="Phobius"/>
    </source>
</evidence>
<evidence type="ECO:0000256" key="1">
    <source>
        <dbReference type="SAM" id="Coils"/>
    </source>
</evidence>
<dbReference type="Gene3D" id="3.30.420.40">
    <property type="match status" value="2"/>
</dbReference>
<gene>
    <name evidence="3" type="ORF">CXU22_10575</name>
</gene>
<reference evidence="3 4" key="1">
    <citation type="journal article" date="2017" name="BMC Genomics">
        <title>Genome sequencing of 39 Akkermansia muciniphila isolates reveals its population structure, genomic and functional diverisity, and global distribution in mammalian gut microbiotas.</title>
        <authorList>
            <person name="Guo X."/>
            <person name="Li S."/>
            <person name="Zhang J."/>
            <person name="Wu F."/>
            <person name="Li X."/>
            <person name="Wu D."/>
            <person name="Zhang M."/>
            <person name="Ou Z."/>
            <person name="Jie Z."/>
            <person name="Yan Q."/>
            <person name="Li P."/>
            <person name="Yi J."/>
            <person name="Peng Y."/>
        </authorList>
    </citation>
    <scope>NUCLEOTIDE SEQUENCE [LARGE SCALE GENOMIC DNA]</scope>
    <source>
        <strain evidence="3 4">GP24</strain>
    </source>
</reference>